<feature type="transmembrane region" description="Helical" evidence="1">
    <location>
        <begin position="363"/>
        <end position="383"/>
    </location>
</feature>
<feature type="transmembrane region" description="Helical" evidence="1">
    <location>
        <begin position="434"/>
        <end position="456"/>
    </location>
</feature>
<evidence type="ECO:0000313" key="2">
    <source>
        <dbReference type="EMBL" id="ROQ20140.1"/>
    </source>
</evidence>
<dbReference type="InterPro" id="IPR001036">
    <property type="entry name" value="Acrflvin-R"/>
</dbReference>
<sequence length="1050" mass="114581">MFSWVVRHGILVTVTVLIICVLGILAALRIPVQMIPDLEVRTISIRTSWPGATPQDVEKEILIEQEEYLRNIPYLVEMQSSADFGSAQIELEFPFGVDINETLIRVNNALTQVPSYPENVDEPSVYATSFSSNAFMYFRISPLEGNPRGLDMDMMRDFIEDNVRPRMSGVPGVSEVNVGGGAERQIQIHLNPERLAEREITLTQVRDAIRERNRDLSGGEVESGKRRYLLRTMGRFEDLEDLENLILERRGDSITRLSDVADVELDHFKIRQTSYVNTRPVISLSVRRESGSNVIAIKDAMMAEVENINRDLLNPEGMELALTADDVVYVQASVFNVWKNLILGALLATGIMYAFMRSFRATALGVVGIPICTIAAFLGLLIAGRTINVISLAGVAFAIGMTLDNSIVVLESIELERRKGLKKLQAAVAGVQKVWPAVLASTLTTVMVFLPVVFIAEEAGQLYSDIAIAISASILVSMLVAITVIPTASARLKFEGASGGDEAHPLQQRITRQIHWLIETPRRRISAIVATIVISGAIVLFLTPPAEYLPEGEEPKTFASMNAPPGYNLETMEAIGMELQEYFMPYVDDEPEAFERGETEVPAMKYINLGISPQSLRIITESKDPGQIEELMAALVKQYETYPGMRAFAARGSIISSNDGGTRSVNLDISGPDLASLFQVAQAAYARAEAVFDNPSIQTRPSSLSLAQPLLEIRPDWDRAAELGLTTEDIGFSVSALTDGAFVNEFFLADDKIDIYLYNQLGPGADLDTLQDIAVFVPERGTLPLSDFARMEETVDTSSIRRLDGSRTVTLNIIPPRSVALETGVERVREDVVGYLQENGQVPTGVTLNISGAADQLDATRESLSSNYLVALFIVYLLMVAIFTHWGYPLLIMTTIPLGIAGGIAGLALLNLLGSATSALGLGGISQPFDMISMLGFLILMGTVVNNPILIVHRAISNLKEEAMDSVDAVREAVSSRLRPIAISTITTIVGLAPLVFLPGAGSELYRGVGVIVMAGIIGATLVTLTMLPSLTVMVLNWTERKNRYTGSPH</sequence>
<dbReference type="Pfam" id="PF00873">
    <property type="entry name" value="ACR_tran"/>
    <property type="match status" value="1"/>
</dbReference>
<feature type="transmembrane region" description="Helical" evidence="1">
    <location>
        <begin position="525"/>
        <end position="543"/>
    </location>
</feature>
<comment type="caution">
    <text evidence="2">The sequence shown here is derived from an EMBL/GenBank/DDBJ whole genome shotgun (WGS) entry which is preliminary data.</text>
</comment>
<name>A0A3N1P0B6_9GAMM</name>
<dbReference type="Gene3D" id="3.30.70.1430">
    <property type="entry name" value="Multidrug efflux transporter AcrB pore domain"/>
    <property type="match status" value="2"/>
</dbReference>
<dbReference type="PANTHER" id="PTHR32063">
    <property type="match status" value="1"/>
</dbReference>
<dbReference type="PANTHER" id="PTHR32063:SF0">
    <property type="entry name" value="SWARMING MOTILITY PROTEIN SWRC"/>
    <property type="match status" value="1"/>
</dbReference>
<dbReference type="EMBL" id="RJUK01000001">
    <property type="protein sequence ID" value="ROQ20140.1"/>
    <property type="molecule type" value="Genomic_DNA"/>
</dbReference>
<dbReference type="AlphaFoldDB" id="A0A3N1P0B6"/>
<dbReference type="SUPFAM" id="SSF82693">
    <property type="entry name" value="Multidrug efflux transporter AcrB pore domain, PN1, PN2, PC1 and PC2 subdomains"/>
    <property type="match status" value="2"/>
</dbReference>
<dbReference type="OrthoDB" id="9758297at2"/>
<keyword evidence="1" id="KW-0472">Membrane</keyword>
<dbReference type="PRINTS" id="PR00702">
    <property type="entry name" value="ACRIFLAVINRP"/>
</dbReference>
<keyword evidence="3" id="KW-1185">Reference proteome</keyword>
<dbReference type="SUPFAM" id="SSF82866">
    <property type="entry name" value="Multidrug efflux transporter AcrB transmembrane domain"/>
    <property type="match status" value="2"/>
</dbReference>
<dbReference type="InterPro" id="IPR027463">
    <property type="entry name" value="AcrB_DN_DC_subdom"/>
</dbReference>
<dbReference type="Gene3D" id="3.30.70.1320">
    <property type="entry name" value="Multidrug efflux transporter AcrB pore domain like"/>
    <property type="match status" value="1"/>
</dbReference>
<feature type="transmembrane region" description="Helical" evidence="1">
    <location>
        <begin position="868"/>
        <end position="888"/>
    </location>
</feature>
<feature type="transmembrane region" description="Helical" evidence="1">
    <location>
        <begin position="931"/>
        <end position="952"/>
    </location>
</feature>
<keyword evidence="1" id="KW-1133">Transmembrane helix</keyword>
<dbReference type="GO" id="GO:0042910">
    <property type="term" value="F:xenobiotic transmembrane transporter activity"/>
    <property type="evidence" value="ECO:0007669"/>
    <property type="project" value="TreeGrafter"/>
</dbReference>
<dbReference type="Gene3D" id="1.20.1640.10">
    <property type="entry name" value="Multidrug efflux transporter AcrB transmembrane domain"/>
    <property type="match status" value="2"/>
</dbReference>
<proteinExistence type="predicted"/>
<dbReference type="SUPFAM" id="SSF82714">
    <property type="entry name" value="Multidrug efflux transporter AcrB TolC docking domain, DN and DC subdomains"/>
    <property type="match status" value="2"/>
</dbReference>
<dbReference type="Gene3D" id="3.30.70.1440">
    <property type="entry name" value="Multidrug efflux transporter AcrB pore domain"/>
    <property type="match status" value="1"/>
</dbReference>
<protein>
    <submittedName>
        <fullName evidence="2">Multidrug efflux pump subunit AcrB</fullName>
    </submittedName>
</protein>
<feature type="transmembrane region" description="Helical" evidence="1">
    <location>
        <begin position="900"/>
        <end position="925"/>
    </location>
</feature>
<dbReference type="GO" id="GO:0005886">
    <property type="term" value="C:plasma membrane"/>
    <property type="evidence" value="ECO:0007669"/>
    <property type="project" value="TreeGrafter"/>
</dbReference>
<feature type="transmembrane region" description="Helical" evidence="1">
    <location>
        <begin position="981"/>
        <end position="1002"/>
    </location>
</feature>
<evidence type="ECO:0000313" key="3">
    <source>
        <dbReference type="Proteomes" id="UP000273643"/>
    </source>
</evidence>
<reference evidence="2 3" key="1">
    <citation type="submission" date="2018-11" db="EMBL/GenBank/DDBJ databases">
        <title>Genomic Encyclopedia of Type Strains, Phase IV (KMG-IV): sequencing the most valuable type-strain genomes for metagenomic binning, comparative biology and taxonomic classification.</title>
        <authorList>
            <person name="Goeker M."/>
        </authorList>
    </citation>
    <scope>NUCLEOTIDE SEQUENCE [LARGE SCALE GENOMIC DNA]</scope>
    <source>
        <strain evidence="2 3">DSM 16974</strain>
    </source>
</reference>
<feature type="transmembrane region" description="Helical" evidence="1">
    <location>
        <begin position="1008"/>
        <end position="1036"/>
    </location>
</feature>
<dbReference type="Gene3D" id="3.30.2090.10">
    <property type="entry name" value="Multidrug efflux transporter AcrB TolC docking domain, DN and DC subdomains"/>
    <property type="match status" value="2"/>
</dbReference>
<gene>
    <name evidence="2" type="ORF">EDC38_0738</name>
</gene>
<feature type="transmembrane region" description="Helical" evidence="1">
    <location>
        <begin position="337"/>
        <end position="356"/>
    </location>
</feature>
<accession>A0A3N1P0B6</accession>
<evidence type="ECO:0000256" key="1">
    <source>
        <dbReference type="SAM" id="Phobius"/>
    </source>
</evidence>
<dbReference type="RefSeq" id="WP_123637360.1">
    <property type="nucleotide sequence ID" value="NZ_RJUK01000001.1"/>
</dbReference>
<organism evidence="2 3">
    <name type="scientific">Marinimicrobium koreense</name>
    <dbReference type="NCBI Taxonomy" id="306545"/>
    <lineage>
        <taxon>Bacteria</taxon>
        <taxon>Pseudomonadati</taxon>
        <taxon>Pseudomonadota</taxon>
        <taxon>Gammaproteobacteria</taxon>
        <taxon>Cellvibrionales</taxon>
        <taxon>Cellvibrionaceae</taxon>
        <taxon>Marinimicrobium</taxon>
    </lineage>
</organism>
<feature type="transmembrane region" description="Helical" evidence="1">
    <location>
        <begin position="462"/>
        <end position="485"/>
    </location>
</feature>
<dbReference type="Proteomes" id="UP000273643">
    <property type="component" value="Unassembled WGS sequence"/>
</dbReference>
<keyword evidence="1" id="KW-0812">Transmembrane</keyword>